<protein>
    <recommendedName>
        <fullName evidence="3">SAF domain-containing protein</fullName>
    </recommendedName>
</protein>
<gene>
    <name evidence="4" type="ORF">E4U02_07580</name>
</gene>
<dbReference type="InterPro" id="IPR013974">
    <property type="entry name" value="SAF"/>
</dbReference>
<feature type="transmembrane region" description="Helical" evidence="2">
    <location>
        <begin position="119"/>
        <end position="138"/>
    </location>
</feature>
<evidence type="ECO:0000256" key="2">
    <source>
        <dbReference type="SAM" id="Phobius"/>
    </source>
</evidence>
<evidence type="ECO:0000259" key="3">
    <source>
        <dbReference type="SMART" id="SM00858"/>
    </source>
</evidence>
<evidence type="ECO:0000313" key="4">
    <source>
        <dbReference type="EMBL" id="TFU33068.1"/>
    </source>
</evidence>
<organism evidence="4 5">
    <name type="scientific">Microbacterium paludicola</name>
    <dbReference type="NCBI Taxonomy" id="300019"/>
    <lineage>
        <taxon>Bacteria</taxon>
        <taxon>Bacillati</taxon>
        <taxon>Actinomycetota</taxon>
        <taxon>Actinomycetes</taxon>
        <taxon>Micrococcales</taxon>
        <taxon>Microbacteriaceae</taxon>
        <taxon>Microbacterium</taxon>
    </lineage>
</organism>
<dbReference type="CDD" id="cd11614">
    <property type="entry name" value="SAF_CpaB_FlgA_like"/>
    <property type="match status" value="1"/>
</dbReference>
<accession>A0A4Y9FUT3</accession>
<dbReference type="AlphaFoldDB" id="A0A4Y9FUT3"/>
<keyword evidence="5" id="KW-1185">Reference proteome</keyword>
<proteinExistence type="predicted"/>
<dbReference type="OrthoDB" id="3638307at2"/>
<feature type="region of interest" description="Disordered" evidence="1">
    <location>
        <begin position="65"/>
        <end position="112"/>
    </location>
</feature>
<dbReference type="SMART" id="SM00858">
    <property type="entry name" value="SAF"/>
    <property type="match status" value="1"/>
</dbReference>
<keyword evidence="2" id="KW-0472">Membrane</keyword>
<comment type="caution">
    <text evidence="4">The sequence shown here is derived from an EMBL/GenBank/DDBJ whole genome shotgun (WGS) entry which is preliminary data.</text>
</comment>
<sequence length="309" mass="33336">MRRRRRTRCACERTTSPCSTSSRTRWERPAATCSWSWHSMHTCRAVTTRAEAPGQIWQVTDTYTGNHHHEGEDQMTQVETVERTDAKRGRRAGKEPAEETAKGPSPAAPRPVKSRRRTWVIALGIAIALVGGLLTWTITTQLSATETLFTTNKPIARGEMIDADDLTTIAIAGGQNTEAIRADNPGDVVGKVAAVDLPAGTLLTPQSFTESLPVPEGEAVVGLALTPAQLPNHPLVAGDNVRVIATPAVQAEVTGEPKTYEATVYTTRFDQANNLWVVDVIVPEEDASLIAAQVATQRVAVVLLESSGE</sequence>
<keyword evidence="2" id="KW-1133">Transmembrane helix</keyword>
<dbReference type="Gene3D" id="3.90.1210.10">
    <property type="entry name" value="Antifreeze-like/N-acetylneuraminic acid synthase C-terminal domain"/>
    <property type="match status" value="1"/>
</dbReference>
<evidence type="ECO:0000256" key="1">
    <source>
        <dbReference type="SAM" id="MobiDB-lite"/>
    </source>
</evidence>
<feature type="domain" description="SAF" evidence="3">
    <location>
        <begin position="146"/>
        <end position="209"/>
    </location>
</feature>
<keyword evidence="2" id="KW-0812">Transmembrane</keyword>
<feature type="compositionally biased region" description="Basic and acidic residues" evidence="1">
    <location>
        <begin position="80"/>
        <end position="101"/>
    </location>
</feature>
<dbReference type="Proteomes" id="UP000298358">
    <property type="component" value="Unassembled WGS sequence"/>
</dbReference>
<dbReference type="Pfam" id="PF08666">
    <property type="entry name" value="SAF"/>
    <property type="match status" value="1"/>
</dbReference>
<reference evidence="4 5" key="1">
    <citation type="submission" date="2019-03" db="EMBL/GenBank/DDBJ databases">
        <title>Diversity of the mouse oral microbiome.</title>
        <authorList>
            <person name="Joseph S."/>
            <person name="Aduse-Opoku J."/>
            <person name="Curtis M."/>
            <person name="Wade W."/>
            <person name="Hashim A."/>
        </authorList>
    </citation>
    <scope>NUCLEOTIDE SEQUENCE [LARGE SCALE GENOMIC DNA]</scope>
    <source>
        <strain evidence="4 5">P1012</strain>
    </source>
</reference>
<name>A0A4Y9FUT3_9MICO</name>
<evidence type="ECO:0000313" key="5">
    <source>
        <dbReference type="Proteomes" id="UP000298358"/>
    </source>
</evidence>
<dbReference type="EMBL" id="SPQB01000014">
    <property type="protein sequence ID" value="TFU33068.1"/>
    <property type="molecule type" value="Genomic_DNA"/>
</dbReference>